<feature type="region of interest" description="Disordered" evidence="1">
    <location>
        <begin position="1"/>
        <end position="216"/>
    </location>
</feature>
<proteinExistence type="predicted"/>
<feature type="compositionally biased region" description="Polar residues" evidence="1">
    <location>
        <begin position="9"/>
        <end position="27"/>
    </location>
</feature>
<feature type="compositionally biased region" description="Polar residues" evidence="1">
    <location>
        <begin position="195"/>
        <end position="210"/>
    </location>
</feature>
<evidence type="ECO:0000256" key="1">
    <source>
        <dbReference type="SAM" id="MobiDB-lite"/>
    </source>
</evidence>
<dbReference type="Proteomes" id="UP000249619">
    <property type="component" value="Unassembled WGS sequence"/>
</dbReference>
<name>A0A364NDV5_STELY</name>
<evidence type="ECO:0000313" key="2">
    <source>
        <dbReference type="EMBL" id="RAR15456.1"/>
    </source>
</evidence>
<feature type="compositionally biased region" description="Low complexity" evidence="1">
    <location>
        <begin position="95"/>
        <end position="106"/>
    </location>
</feature>
<sequence>MVTCRRAAPTQNIHSVSETAEFSTQVQDRYDLRPTGPVKYGEDSTDDITSNDYPSESASEGVGRRMSSTSNSTYDSEWTTDDDESGYGHDSFVASDSGESIDSNSSFAPSDLTGDYSSSDGFSEIDVDSPHSPSVAGSDYWASVLPEKDPIPGNGERESSADPSSCDDFYIVSDDSGNGISDDSSDEDLCIVSSKKPQTPSERNAATNWSRKLRIY</sequence>
<gene>
    <name evidence="2" type="ORF">DDE83_001097</name>
</gene>
<feature type="compositionally biased region" description="Basic and acidic residues" evidence="1">
    <location>
        <begin position="146"/>
        <end position="160"/>
    </location>
</feature>
<feature type="compositionally biased region" description="Polar residues" evidence="1">
    <location>
        <begin position="47"/>
        <end position="58"/>
    </location>
</feature>
<protein>
    <submittedName>
        <fullName evidence="2">Uncharacterized protein</fullName>
    </submittedName>
</protein>
<dbReference type="EMBL" id="QGDH01000011">
    <property type="protein sequence ID" value="RAR15456.1"/>
    <property type="molecule type" value="Genomic_DNA"/>
</dbReference>
<comment type="caution">
    <text evidence="2">The sequence shown here is derived from an EMBL/GenBank/DDBJ whole genome shotgun (WGS) entry which is preliminary data.</text>
</comment>
<feature type="compositionally biased region" description="Polar residues" evidence="1">
    <location>
        <begin position="66"/>
        <end position="77"/>
    </location>
</feature>
<reference evidence="3" key="1">
    <citation type="submission" date="2018-05" db="EMBL/GenBank/DDBJ databases">
        <title>Draft genome sequence of Stemphylium lycopersici strain CIDEFI 213.</title>
        <authorList>
            <person name="Medina R."/>
            <person name="Franco M.E.E."/>
            <person name="Lucentini C.G."/>
            <person name="Saparrat M.C.N."/>
            <person name="Balatti P.A."/>
        </authorList>
    </citation>
    <scope>NUCLEOTIDE SEQUENCE [LARGE SCALE GENOMIC DNA]</scope>
    <source>
        <strain evidence="3">CIDEFI 213</strain>
    </source>
</reference>
<accession>A0A364NDV5</accession>
<dbReference type="AlphaFoldDB" id="A0A364NDV5"/>
<feature type="compositionally biased region" description="Low complexity" evidence="1">
    <location>
        <begin position="173"/>
        <end position="182"/>
    </location>
</feature>
<evidence type="ECO:0000313" key="3">
    <source>
        <dbReference type="Proteomes" id="UP000249619"/>
    </source>
</evidence>
<keyword evidence="3" id="KW-1185">Reference proteome</keyword>
<organism evidence="2 3">
    <name type="scientific">Stemphylium lycopersici</name>
    <name type="common">Tomato gray leaf spot disease fungus</name>
    <name type="synonym">Thyrospora lycopersici</name>
    <dbReference type="NCBI Taxonomy" id="183478"/>
    <lineage>
        <taxon>Eukaryota</taxon>
        <taxon>Fungi</taxon>
        <taxon>Dikarya</taxon>
        <taxon>Ascomycota</taxon>
        <taxon>Pezizomycotina</taxon>
        <taxon>Dothideomycetes</taxon>
        <taxon>Pleosporomycetidae</taxon>
        <taxon>Pleosporales</taxon>
        <taxon>Pleosporineae</taxon>
        <taxon>Pleosporaceae</taxon>
        <taxon>Stemphylium</taxon>
    </lineage>
</organism>